<keyword evidence="1" id="KW-0472">Membrane</keyword>
<dbReference type="STRING" id="1121326.CLMAG_61880"/>
<protein>
    <submittedName>
        <fullName evidence="3">VanZ like family protein</fullName>
    </submittedName>
</protein>
<feature type="transmembrane region" description="Helical" evidence="1">
    <location>
        <begin position="149"/>
        <end position="166"/>
    </location>
</feature>
<dbReference type="InterPro" id="IPR006976">
    <property type="entry name" value="VanZ-like"/>
</dbReference>
<feature type="transmembrane region" description="Helical" evidence="1">
    <location>
        <begin position="81"/>
        <end position="108"/>
    </location>
</feature>
<feature type="transmembrane region" description="Helical" evidence="1">
    <location>
        <begin position="6"/>
        <end position="26"/>
    </location>
</feature>
<feature type="transmembrane region" description="Helical" evidence="1">
    <location>
        <begin position="38"/>
        <end position="61"/>
    </location>
</feature>
<dbReference type="PANTHER" id="PTHR36834:SF1">
    <property type="entry name" value="INTEGRAL MEMBRANE PROTEIN"/>
    <property type="match status" value="1"/>
</dbReference>
<dbReference type="PATRIC" id="fig|1121326.3.peg.6254"/>
<keyword evidence="1" id="KW-0812">Transmembrane</keyword>
<evidence type="ECO:0000313" key="4">
    <source>
        <dbReference type="Proteomes" id="UP000076603"/>
    </source>
</evidence>
<feature type="transmembrane region" description="Helical" evidence="1">
    <location>
        <begin position="124"/>
        <end position="143"/>
    </location>
</feature>
<dbReference type="AlphaFoldDB" id="A0A162QHK4"/>
<gene>
    <name evidence="3" type="ORF">CLMAG_61880</name>
</gene>
<dbReference type="Proteomes" id="UP000076603">
    <property type="component" value="Unassembled WGS sequence"/>
</dbReference>
<keyword evidence="1" id="KW-1133">Transmembrane helix</keyword>
<sequence length="167" mass="19158">MSIMFTIKSWYILIPAFGVYLLYLLLTSKSKKNKYNWFQYTTLVTSAGYLLCVTALTLFPIDVNIGKYANQTPWYNSINYIPLITIDFFTFILNIIMFLPLGVYLYLFNKRNTIDWIFIAKKSFLFSLSIEVMQVIIGIVLGSARSADINDLIANTLGGIIGYLLIR</sequence>
<name>A0A162QHK4_9CLOT</name>
<organism evidence="3 4">
    <name type="scientific">Clostridium magnum DSM 2767</name>
    <dbReference type="NCBI Taxonomy" id="1121326"/>
    <lineage>
        <taxon>Bacteria</taxon>
        <taxon>Bacillati</taxon>
        <taxon>Bacillota</taxon>
        <taxon>Clostridia</taxon>
        <taxon>Eubacteriales</taxon>
        <taxon>Clostridiaceae</taxon>
        <taxon>Clostridium</taxon>
    </lineage>
</organism>
<keyword evidence="4" id="KW-1185">Reference proteome</keyword>
<comment type="caution">
    <text evidence="3">The sequence shown here is derived from an EMBL/GenBank/DDBJ whole genome shotgun (WGS) entry which is preliminary data.</text>
</comment>
<dbReference type="OrthoDB" id="9805025at2"/>
<dbReference type="EMBL" id="LWAE01000017">
    <property type="protein sequence ID" value="KZL88533.1"/>
    <property type="molecule type" value="Genomic_DNA"/>
</dbReference>
<dbReference type="InterPro" id="IPR053150">
    <property type="entry name" value="Teicoplanin_resist-assoc"/>
</dbReference>
<proteinExistence type="predicted"/>
<reference evidence="3 4" key="1">
    <citation type="submission" date="2016-04" db="EMBL/GenBank/DDBJ databases">
        <title>Genome sequence of Clostridium magnum DSM 2767.</title>
        <authorList>
            <person name="Poehlein A."/>
            <person name="Uhlig R."/>
            <person name="Fischer R."/>
            <person name="Bahl H."/>
            <person name="Daniel R."/>
        </authorList>
    </citation>
    <scope>NUCLEOTIDE SEQUENCE [LARGE SCALE GENOMIC DNA]</scope>
    <source>
        <strain evidence="3 4">DSM 2767</strain>
    </source>
</reference>
<accession>A0A162QHK4</accession>
<dbReference type="PANTHER" id="PTHR36834">
    <property type="entry name" value="MEMBRANE PROTEIN-RELATED"/>
    <property type="match status" value="1"/>
</dbReference>
<dbReference type="Pfam" id="PF04892">
    <property type="entry name" value="VanZ"/>
    <property type="match status" value="1"/>
</dbReference>
<dbReference type="RefSeq" id="WP_066630987.1">
    <property type="nucleotide sequence ID" value="NZ_FQXL01000014.1"/>
</dbReference>
<evidence type="ECO:0000259" key="2">
    <source>
        <dbReference type="Pfam" id="PF04892"/>
    </source>
</evidence>
<evidence type="ECO:0000256" key="1">
    <source>
        <dbReference type="SAM" id="Phobius"/>
    </source>
</evidence>
<evidence type="ECO:0000313" key="3">
    <source>
        <dbReference type="EMBL" id="KZL88533.1"/>
    </source>
</evidence>
<feature type="domain" description="VanZ-like" evidence="2">
    <location>
        <begin position="48"/>
        <end position="166"/>
    </location>
</feature>